<keyword evidence="2" id="KW-0808">Transferase</keyword>
<gene>
    <name evidence="10" type="primary">US3</name>
</gene>
<evidence type="ECO:0000259" key="9">
    <source>
        <dbReference type="PROSITE" id="PS50011"/>
    </source>
</evidence>
<dbReference type="PANTHER" id="PTHR43671:SF103">
    <property type="entry name" value="KINASE, PUTATIVE-RELATED"/>
    <property type="match status" value="1"/>
</dbReference>
<feature type="compositionally biased region" description="Acidic residues" evidence="8">
    <location>
        <begin position="84"/>
        <end position="100"/>
    </location>
</feature>
<dbReference type="GO" id="GO:0005524">
    <property type="term" value="F:ATP binding"/>
    <property type="evidence" value="ECO:0007669"/>
    <property type="project" value="UniProtKB-KW"/>
</dbReference>
<dbReference type="Gene3D" id="1.10.510.10">
    <property type="entry name" value="Transferase(Phosphotransferase) domain 1"/>
    <property type="match status" value="1"/>
</dbReference>
<proteinExistence type="predicted"/>
<feature type="region of interest" description="Disordered" evidence="8">
    <location>
        <begin position="81"/>
        <end position="100"/>
    </location>
</feature>
<dbReference type="Pfam" id="PF00069">
    <property type="entry name" value="Pkinase"/>
    <property type="match status" value="1"/>
</dbReference>
<dbReference type="GO" id="GO:0004674">
    <property type="term" value="F:protein serine/threonine kinase activity"/>
    <property type="evidence" value="ECO:0007669"/>
    <property type="project" value="UniProtKB-EC"/>
</dbReference>
<evidence type="ECO:0000256" key="8">
    <source>
        <dbReference type="SAM" id="MobiDB-lite"/>
    </source>
</evidence>
<dbReference type="PROSITE" id="PS00108">
    <property type="entry name" value="PROTEIN_KINASE_ST"/>
    <property type="match status" value="1"/>
</dbReference>
<sequence>MACRKFCRVYGGQGRRKEEAVPPETKPSRVFPHGPFYTPAEDACLDSPPPETPKPSHTTPPGDAERLCHLQEILAQMYGNQDYPIEDDPSADAADDVDEDAPDDVAYPEEYAEELFLPGDAPGPLIGANDHIPPPCGASPPGIRRRSRDEIGATGFTAEELDAMDREAARAISRGGKPPSTMAKLVTGMGFTIHGALTPGSEGCVFDSSHPDYPQRVIVKAGWYTSTSHEARLLRRLDHPAILPLLDLHVVSGVTCLVLPKYQADLYTYLSRRLNPLGRPQIAAVSRQLLSAVDYIHRQGIIHRDIKTENIFINTPEDICLGDFGAACFVQGSRSSPFPYGIAGTIDTNAPEVLTGDPYTTTVDIWSAGLVIFETAVHNASLFSAPRGPKRGPCDSQITRIIRQAQVHVDEFSPHPESRLTSRYRSRAAGNNRPPYTRPAWTRYYKMDIDVEYLVCKALTFDGALRPSAAELLCLPLFQQK</sequence>
<dbReference type="InterPro" id="IPR008271">
    <property type="entry name" value="Ser/Thr_kinase_AS"/>
</dbReference>
<dbReference type="EC" id="2.7.11.1" evidence="1"/>
<organismHost>
    <name type="scientific">Homo sapiens</name>
    <name type="common">Human</name>
    <dbReference type="NCBI Taxonomy" id="9606"/>
</organismHost>
<organism evidence="10">
    <name type="scientific">Human herpesvirus 1</name>
    <name type="common">HHV-1</name>
    <name type="synonym">Human herpes simplex virus 1</name>
    <dbReference type="NCBI Taxonomy" id="10298"/>
    <lineage>
        <taxon>Viruses</taxon>
        <taxon>Duplodnaviria</taxon>
        <taxon>Heunggongvirae</taxon>
        <taxon>Peploviricota</taxon>
        <taxon>Herviviricetes</taxon>
        <taxon>Herpesvirales</taxon>
        <taxon>Orthoherpesviridae</taxon>
        <taxon>Alphaherpesvirinae</taxon>
        <taxon>Simplexvirus</taxon>
        <taxon>Simplexvirus humanalpha1</taxon>
    </lineage>
</organism>
<evidence type="ECO:0000256" key="3">
    <source>
        <dbReference type="ARBA" id="ARBA00022741"/>
    </source>
</evidence>
<feature type="region of interest" description="Disordered" evidence="8">
    <location>
        <begin position="12"/>
        <end position="64"/>
    </location>
</feature>
<keyword evidence="5" id="KW-0067">ATP-binding</keyword>
<dbReference type="CDD" id="cd00180">
    <property type="entry name" value="PKc"/>
    <property type="match status" value="1"/>
</dbReference>
<dbReference type="PANTHER" id="PTHR43671">
    <property type="entry name" value="SERINE/THREONINE-PROTEIN KINASE NEK"/>
    <property type="match status" value="1"/>
</dbReference>
<evidence type="ECO:0000256" key="2">
    <source>
        <dbReference type="ARBA" id="ARBA00022679"/>
    </source>
</evidence>
<keyword evidence="4" id="KW-0418">Kinase</keyword>
<evidence type="ECO:0000256" key="1">
    <source>
        <dbReference type="ARBA" id="ARBA00012513"/>
    </source>
</evidence>
<comment type="catalytic activity">
    <reaction evidence="7">
        <text>L-seryl-[protein] + ATP = O-phospho-L-seryl-[protein] + ADP + H(+)</text>
        <dbReference type="Rhea" id="RHEA:17989"/>
        <dbReference type="Rhea" id="RHEA-COMP:9863"/>
        <dbReference type="Rhea" id="RHEA-COMP:11604"/>
        <dbReference type="ChEBI" id="CHEBI:15378"/>
        <dbReference type="ChEBI" id="CHEBI:29999"/>
        <dbReference type="ChEBI" id="CHEBI:30616"/>
        <dbReference type="ChEBI" id="CHEBI:83421"/>
        <dbReference type="ChEBI" id="CHEBI:456216"/>
        <dbReference type="EC" id="2.7.11.1"/>
    </reaction>
</comment>
<dbReference type="InterPro" id="IPR000719">
    <property type="entry name" value="Prot_kinase_dom"/>
</dbReference>
<name>A0A0B5EBJ1_HHV1</name>
<feature type="domain" description="Protein kinase" evidence="9">
    <location>
        <begin position="191"/>
        <end position="478"/>
    </location>
</feature>
<reference evidence="10" key="1">
    <citation type="journal article" date="2015" name="MBio">
        <title>Rapid genome assembly and comparison decode intrastrain variation in human alphaherpesviruses.</title>
        <authorList>
            <person name="Parsons L.R."/>
            <person name="Tafuri Y.R."/>
            <person name="Shreve J.T."/>
            <person name="Bowen C.D."/>
            <person name="Shipley M.M."/>
            <person name="Enquist L.W."/>
            <person name="Szpara M.L."/>
        </authorList>
    </citation>
    <scope>NUCLEOTIDE SEQUENCE</scope>
    <source>
        <strain evidence="10">F</strain>
    </source>
</reference>
<evidence type="ECO:0000256" key="7">
    <source>
        <dbReference type="ARBA" id="ARBA00048679"/>
    </source>
</evidence>
<keyword evidence="3" id="KW-0547">Nucleotide-binding</keyword>
<accession>A0A0B5EBJ1</accession>
<dbReference type="InterPro" id="IPR011009">
    <property type="entry name" value="Kinase-like_dom_sf"/>
</dbReference>
<evidence type="ECO:0000256" key="4">
    <source>
        <dbReference type="ARBA" id="ARBA00022777"/>
    </source>
</evidence>
<evidence type="ECO:0000256" key="6">
    <source>
        <dbReference type="ARBA" id="ARBA00047899"/>
    </source>
</evidence>
<dbReference type="SMART" id="SM00220">
    <property type="entry name" value="S_TKc"/>
    <property type="match status" value="1"/>
</dbReference>
<dbReference type="PROSITE" id="PS50011">
    <property type="entry name" value="PROTEIN_KINASE_DOM"/>
    <property type="match status" value="1"/>
</dbReference>
<evidence type="ECO:0000256" key="5">
    <source>
        <dbReference type="ARBA" id="ARBA00022840"/>
    </source>
</evidence>
<dbReference type="InterPro" id="IPR050660">
    <property type="entry name" value="NEK_Ser/Thr_kinase"/>
</dbReference>
<dbReference type="SUPFAM" id="SSF56112">
    <property type="entry name" value="Protein kinase-like (PK-like)"/>
    <property type="match status" value="1"/>
</dbReference>
<comment type="catalytic activity">
    <reaction evidence="6">
        <text>L-threonyl-[protein] + ATP = O-phospho-L-threonyl-[protein] + ADP + H(+)</text>
        <dbReference type="Rhea" id="RHEA:46608"/>
        <dbReference type="Rhea" id="RHEA-COMP:11060"/>
        <dbReference type="Rhea" id="RHEA-COMP:11605"/>
        <dbReference type="ChEBI" id="CHEBI:15378"/>
        <dbReference type="ChEBI" id="CHEBI:30013"/>
        <dbReference type="ChEBI" id="CHEBI:30616"/>
        <dbReference type="ChEBI" id="CHEBI:61977"/>
        <dbReference type="ChEBI" id="CHEBI:456216"/>
        <dbReference type="EC" id="2.7.11.1"/>
    </reaction>
</comment>
<dbReference type="EMBL" id="KM222724">
    <property type="protein sequence ID" value="AJE60219.1"/>
    <property type="molecule type" value="Genomic_DNA"/>
</dbReference>
<protein>
    <recommendedName>
        <fullName evidence="1">non-specific serine/threonine protein kinase</fullName>
        <ecNumber evidence="1">2.7.11.1</ecNumber>
    </recommendedName>
</protein>
<evidence type="ECO:0000313" key="10">
    <source>
        <dbReference type="EMBL" id="AJE60219.1"/>
    </source>
</evidence>